<protein>
    <submittedName>
        <fullName evidence="2">Uncharacterized protein</fullName>
    </submittedName>
</protein>
<name>A0A5D4RME0_9BACI</name>
<dbReference type="EMBL" id="VTER01000002">
    <property type="protein sequence ID" value="TYS50918.1"/>
    <property type="molecule type" value="Genomic_DNA"/>
</dbReference>
<comment type="caution">
    <text evidence="2">The sequence shown here is derived from an EMBL/GenBank/DDBJ whole genome shotgun (WGS) entry which is preliminary data.</text>
</comment>
<evidence type="ECO:0000313" key="2">
    <source>
        <dbReference type="EMBL" id="TYS50918.1"/>
    </source>
</evidence>
<reference evidence="2 3" key="1">
    <citation type="submission" date="2019-08" db="EMBL/GenBank/DDBJ databases">
        <title>Bacillus genomes from the desert of Cuatro Cienegas, Coahuila.</title>
        <authorList>
            <person name="Olmedo-Alvarez G."/>
        </authorList>
    </citation>
    <scope>NUCLEOTIDE SEQUENCE [LARGE SCALE GENOMIC DNA]</scope>
    <source>
        <strain evidence="2 3">CH446_14T</strain>
    </source>
</reference>
<proteinExistence type="predicted"/>
<gene>
    <name evidence="2" type="ORF">FZD51_02420</name>
</gene>
<feature type="compositionally biased region" description="Basic and acidic residues" evidence="1">
    <location>
        <begin position="1"/>
        <end position="20"/>
    </location>
</feature>
<dbReference type="AlphaFoldDB" id="A0A5D4RME0"/>
<sequence length="71" mass="7977">MERKARRLQRECSGKAETPQEARQGGSAPPRGKRSAWNGNQQTTFEEVSMSLIKELHKIVIGIAKTRIKPC</sequence>
<accession>A0A5D4RME0</accession>
<organism evidence="2 3">
    <name type="scientific">Bacillus infantis</name>
    <dbReference type="NCBI Taxonomy" id="324767"/>
    <lineage>
        <taxon>Bacteria</taxon>
        <taxon>Bacillati</taxon>
        <taxon>Bacillota</taxon>
        <taxon>Bacilli</taxon>
        <taxon>Bacillales</taxon>
        <taxon>Bacillaceae</taxon>
        <taxon>Bacillus</taxon>
    </lineage>
</organism>
<evidence type="ECO:0000313" key="3">
    <source>
        <dbReference type="Proteomes" id="UP000322139"/>
    </source>
</evidence>
<feature type="region of interest" description="Disordered" evidence="1">
    <location>
        <begin position="1"/>
        <end position="42"/>
    </location>
</feature>
<dbReference type="Proteomes" id="UP000322139">
    <property type="component" value="Unassembled WGS sequence"/>
</dbReference>
<evidence type="ECO:0000256" key="1">
    <source>
        <dbReference type="SAM" id="MobiDB-lite"/>
    </source>
</evidence>